<dbReference type="RefSeq" id="WP_279242424.1">
    <property type="nucleotide sequence ID" value="NZ_CP036501.1"/>
</dbReference>
<accession>A0ABY6Q3X0</accession>
<reference evidence="2 3" key="1">
    <citation type="submission" date="2019-02" db="EMBL/GenBank/DDBJ databases">
        <title>Halieaceae_genomes.</title>
        <authorList>
            <person name="Li S.-H."/>
        </authorList>
    </citation>
    <scope>NUCLEOTIDE SEQUENCE [LARGE SCALE GENOMIC DNA]</scope>
    <source>
        <strain evidence="2 3">JH123</strain>
    </source>
</reference>
<keyword evidence="3" id="KW-1185">Reference proteome</keyword>
<evidence type="ECO:0008006" key="4">
    <source>
        <dbReference type="Google" id="ProtNLM"/>
    </source>
</evidence>
<keyword evidence="1" id="KW-0175">Coiled coil</keyword>
<evidence type="ECO:0000256" key="1">
    <source>
        <dbReference type="SAM" id="Coils"/>
    </source>
</evidence>
<dbReference type="EMBL" id="CP036501">
    <property type="protein sequence ID" value="UZP73628.1"/>
    <property type="molecule type" value="Genomic_DNA"/>
</dbReference>
<organism evidence="2 3">
    <name type="scientific">Candidatus Paraluminiphilus aquimaris</name>
    <dbReference type="NCBI Taxonomy" id="2518994"/>
    <lineage>
        <taxon>Bacteria</taxon>
        <taxon>Pseudomonadati</taxon>
        <taxon>Pseudomonadota</taxon>
        <taxon>Gammaproteobacteria</taxon>
        <taxon>Cellvibrionales</taxon>
        <taxon>Halieaceae</taxon>
        <taxon>Candidatus Paraluminiphilus</taxon>
    </lineage>
</organism>
<dbReference type="Proteomes" id="UP001317963">
    <property type="component" value="Chromosome"/>
</dbReference>
<proteinExistence type="predicted"/>
<protein>
    <recommendedName>
        <fullName evidence="4">Cell division protein ZapB</fullName>
    </recommendedName>
</protein>
<evidence type="ECO:0000313" key="3">
    <source>
        <dbReference type="Proteomes" id="UP001317963"/>
    </source>
</evidence>
<name>A0ABY6Q3X0_9GAMM</name>
<gene>
    <name evidence="2" type="ORF">E0F26_02260</name>
</gene>
<feature type="coiled-coil region" evidence="1">
    <location>
        <begin position="21"/>
        <end position="69"/>
    </location>
</feature>
<sequence>MRLTRLGRLPIVKPNSAEGAIEVSEKLVKSLETKVDNLIDLSTELKLENQALKKRLSDLQHDKRDLLERHRQAGDLIDQSINRLKTLENNS</sequence>
<evidence type="ECO:0000313" key="2">
    <source>
        <dbReference type="EMBL" id="UZP73628.1"/>
    </source>
</evidence>